<dbReference type="GeneID" id="56031267"/>
<reference evidence="1 2" key="1">
    <citation type="submission" date="2020-07" db="EMBL/GenBank/DDBJ databases">
        <title>Gai3-2, isolated from salt lake.</title>
        <authorList>
            <person name="Cui H."/>
            <person name="Shi X."/>
        </authorList>
    </citation>
    <scope>NUCLEOTIDE SEQUENCE [LARGE SCALE GENOMIC DNA]</scope>
    <source>
        <strain evidence="1 2">Gai3-2</strain>
        <plasmid evidence="1 2">unnamed3</plasmid>
    </source>
</reference>
<evidence type="ECO:0000313" key="2">
    <source>
        <dbReference type="Proteomes" id="UP000509750"/>
    </source>
</evidence>
<sequence length="275" mass="30389">MVRGKPVDGQRQARYDLGSFFQYESDKVLKRVVTDDDVQGEFPRLELYGDLNDAFGGGLPRGLTTFYGEGGSGKSKICREIATSVAGSHGDKGPVVYVGAEAITDIPQHKNIIGLKYTENKPKYNKAVDEVLGFCQEQQPTLLVIDSATKLFSKTDKAVEEADVRSALSQIEERTEGHLATIATSEVRGSPGWEYPAGGQAVAHACAMLVRMRRHEATSEREARELGESIGTITWTMSIEKDRENQADTAHLFKPEYTRRGLKLSKWESDTDVDQ</sequence>
<dbReference type="Proteomes" id="UP000509750">
    <property type="component" value="Plasmid unnamed3"/>
</dbReference>
<dbReference type="AlphaFoldDB" id="A0A7D5GIL1"/>
<geneLocation type="plasmid" evidence="1 2">
    <name>unnamed3</name>
</geneLocation>
<dbReference type="InterPro" id="IPR027417">
    <property type="entry name" value="P-loop_NTPase"/>
</dbReference>
<name>A0A7D5GIL1_9EURY</name>
<dbReference type="RefSeq" id="WP_179171564.1">
    <property type="nucleotide sequence ID" value="NZ_CP058532.1"/>
</dbReference>
<proteinExistence type="predicted"/>
<accession>A0A7D5GIL1</accession>
<keyword evidence="1" id="KW-0614">Plasmid</keyword>
<dbReference type="Gene3D" id="3.40.50.300">
    <property type="entry name" value="P-loop containing nucleotide triphosphate hydrolases"/>
    <property type="match status" value="1"/>
</dbReference>
<evidence type="ECO:0000313" key="1">
    <source>
        <dbReference type="EMBL" id="QLG29990.1"/>
    </source>
</evidence>
<gene>
    <name evidence="1" type="ORF">HUG10_20500</name>
</gene>
<organism evidence="1 2">
    <name type="scientific">Halorarum halophilum</name>
    <dbReference type="NCBI Taxonomy" id="2743090"/>
    <lineage>
        <taxon>Archaea</taxon>
        <taxon>Methanobacteriati</taxon>
        <taxon>Methanobacteriota</taxon>
        <taxon>Stenosarchaea group</taxon>
        <taxon>Halobacteria</taxon>
        <taxon>Halobacteriales</taxon>
        <taxon>Haloferacaceae</taxon>
        <taxon>Halorarum</taxon>
    </lineage>
</organism>
<dbReference type="EMBL" id="CP058532">
    <property type="protein sequence ID" value="QLG29990.1"/>
    <property type="molecule type" value="Genomic_DNA"/>
</dbReference>
<dbReference type="KEGG" id="halg:HUG10_20500"/>
<dbReference type="SUPFAM" id="SSF52540">
    <property type="entry name" value="P-loop containing nucleoside triphosphate hydrolases"/>
    <property type="match status" value="1"/>
</dbReference>
<protein>
    <submittedName>
        <fullName evidence="1">Uncharacterized protein</fullName>
    </submittedName>
</protein>
<keyword evidence="2" id="KW-1185">Reference proteome</keyword>